<dbReference type="PANTHER" id="PTHR43297">
    <property type="entry name" value="OLIGOPEPTIDE TRANSPORT ATP-BINDING PROTEIN APPD"/>
    <property type="match status" value="1"/>
</dbReference>
<dbReference type="CDD" id="cd03257">
    <property type="entry name" value="ABC_NikE_OppD_transporters"/>
    <property type="match status" value="1"/>
</dbReference>
<dbReference type="PANTHER" id="PTHR43297:SF2">
    <property type="entry name" value="DIPEPTIDE TRANSPORT ATP-BINDING PROTEIN DPPD"/>
    <property type="match status" value="1"/>
</dbReference>
<evidence type="ECO:0000256" key="2">
    <source>
        <dbReference type="ARBA" id="ARBA00005417"/>
    </source>
</evidence>
<dbReference type="RefSeq" id="WP_078363690.1">
    <property type="nucleotide sequence ID" value="NZ_MTJN01000002.1"/>
</dbReference>
<keyword evidence="7" id="KW-0472">Membrane</keyword>
<comment type="similarity">
    <text evidence="2">Belongs to the ABC transporter superfamily.</text>
</comment>
<dbReference type="GO" id="GO:0005524">
    <property type="term" value="F:ATP binding"/>
    <property type="evidence" value="ECO:0007669"/>
    <property type="project" value="UniProtKB-KW"/>
</dbReference>
<dbReference type="GO" id="GO:0005886">
    <property type="term" value="C:plasma membrane"/>
    <property type="evidence" value="ECO:0007669"/>
    <property type="project" value="UniProtKB-SubCell"/>
</dbReference>
<dbReference type="EMBL" id="MTJN01000002">
    <property type="protein sequence ID" value="OOV05911.1"/>
    <property type="molecule type" value="Genomic_DNA"/>
</dbReference>
<name>A0A1T1AP60_RHOFE</name>
<dbReference type="OrthoDB" id="9802772at2"/>
<evidence type="ECO:0000256" key="1">
    <source>
        <dbReference type="ARBA" id="ARBA00004417"/>
    </source>
</evidence>
<dbReference type="InterPro" id="IPR027417">
    <property type="entry name" value="P-loop_NTPase"/>
</dbReference>
<dbReference type="Proteomes" id="UP000190750">
    <property type="component" value="Unassembled WGS sequence"/>
</dbReference>
<dbReference type="Pfam" id="PF00005">
    <property type="entry name" value="ABC_tran"/>
    <property type="match status" value="1"/>
</dbReference>
<proteinExistence type="inferred from homology"/>
<feature type="domain" description="ABC transporter" evidence="8">
    <location>
        <begin position="4"/>
        <end position="254"/>
    </location>
</feature>
<evidence type="ECO:0000256" key="6">
    <source>
        <dbReference type="ARBA" id="ARBA00022840"/>
    </source>
</evidence>
<dbReference type="GO" id="GO:0016887">
    <property type="term" value="F:ATP hydrolysis activity"/>
    <property type="evidence" value="ECO:0007669"/>
    <property type="project" value="InterPro"/>
</dbReference>
<keyword evidence="6 9" id="KW-0067">ATP-binding</keyword>
<evidence type="ECO:0000256" key="4">
    <source>
        <dbReference type="ARBA" id="ARBA00022475"/>
    </source>
</evidence>
<keyword evidence="4" id="KW-1003">Cell membrane</keyword>
<dbReference type="InterPro" id="IPR003439">
    <property type="entry name" value="ABC_transporter-like_ATP-bd"/>
</dbReference>
<dbReference type="NCBIfam" id="TIGR01727">
    <property type="entry name" value="oligo_HPY"/>
    <property type="match status" value="1"/>
</dbReference>
<keyword evidence="10" id="KW-1185">Reference proteome</keyword>
<gene>
    <name evidence="9" type="primary">dppD</name>
    <name evidence="9" type="ORF">RF819_03545</name>
</gene>
<evidence type="ECO:0000256" key="5">
    <source>
        <dbReference type="ARBA" id="ARBA00022741"/>
    </source>
</evidence>
<dbReference type="SMART" id="SM00382">
    <property type="entry name" value="AAA"/>
    <property type="match status" value="1"/>
</dbReference>
<comment type="caution">
    <text evidence="9">The sequence shown here is derived from an EMBL/GenBank/DDBJ whole genome shotgun (WGS) entry which is preliminary data.</text>
</comment>
<organism evidence="9 10">
    <name type="scientific">Rhodoferax fermentans</name>
    <dbReference type="NCBI Taxonomy" id="28066"/>
    <lineage>
        <taxon>Bacteria</taxon>
        <taxon>Pseudomonadati</taxon>
        <taxon>Pseudomonadota</taxon>
        <taxon>Betaproteobacteria</taxon>
        <taxon>Burkholderiales</taxon>
        <taxon>Comamonadaceae</taxon>
        <taxon>Rhodoferax</taxon>
    </lineage>
</organism>
<keyword evidence="5" id="KW-0547">Nucleotide-binding</keyword>
<dbReference type="Pfam" id="PF08352">
    <property type="entry name" value="oligo_HPY"/>
    <property type="match status" value="1"/>
</dbReference>
<comment type="subcellular location">
    <subcellularLocation>
        <location evidence="1">Cell inner membrane</location>
        <topology evidence="1">Peripheral membrane protein</topology>
    </subcellularLocation>
</comment>
<protein>
    <submittedName>
        <fullName evidence="9">Dipeptide ABC transporter ATP-binding protein DppD</fullName>
    </submittedName>
</protein>
<dbReference type="GO" id="GO:0015833">
    <property type="term" value="P:peptide transport"/>
    <property type="evidence" value="ECO:0007669"/>
    <property type="project" value="InterPro"/>
</dbReference>
<dbReference type="STRING" id="28066.RF819_03545"/>
<sequence length="329" mass="35679">MALLEIQNLSVRFPSKTAVMHAVDGVSLSLEAGDVLGIVGESGSGKSVTMMALMGLVSYPGQIKADKLVFDGHDLLKLSDRDRRRLIGKDMAMIFQDPTTSLNPCFTVGFQMAETLKLHMGMDKAAARKRSIELLEQVGIPAPESRLGVYPHQLSGGMSQRVMIAMAIACNPKLLIADEPTTALDVTIQAQILDLLRNLQKERNMALVLITHNMGVVSEMAQRVAVIYAGQIMEERSAQAMFETPQHPYTDALLAAMPERSDGATRLATIPGMVPGLFDRPSGCLFAPRCTYANAHCREQRPALRDWQNGLVRCHTPLATSPAAQGVAA</sequence>
<dbReference type="InterPro" id="IPR003593">
    <property type="entry name" value="AAA+_ATPase"/>
</dbReference>
<dbReference type="GO" id="GO:0055085">
    <property type="term" value="P:transmembrane transport"/>
    <property type="evidence" value="ECO:0007669"/>
    <property type="project" value="UniProtKB-ARBA"/>
</dbReference>
<keyword evidence="3" id="KW-0813">Transport</keyword>
<dbReference type="InterPro" id="IPR013563">
    <property type="entry name" value="Oligopep_ABC_C"/>
</dbReference>
<dbReference type="PROSITE" id="PS00211">
    <property type="entry name" value="ABC_TRANSPORTER_1"/>
    <property type="match status" value="1"/>
</dbReference>
<evidence type="ECO:0000256" key="3">
    <source>
        <dbReference type="ARBA" id="ARBA00022448"/>
    </source>
</evidence>
<dbReference type="AlphaFoldDB" id="A0A1T1AP60"/>
<evidence type="ECO:0000313" key="10">
    <source>
        <dbReference type="Proteomes" id="UP000190750"/>
    </source>
</evidence>
<dbReference type="InterPro" id="IPR050388">
    <property type="entry name" value="ABC_Ni/Peptide_Import"/>
</dbReference>
<dbReference type="SUPFAM" id="SSF52540">
    <property type="entry name" value="P-loop containing nucleoside triphosphate hydrolases"/>
    <property type="match status" value="1"/>
</dbReference>
<dbReference type="InterPro" id="IPR017871">
    <property type="entry name" value="ABC_transporter-like_CS"/>
</dbReference>
<evidence type="ECO:0000256" key="7">
    <source>
        <dbReference type="ARBA" id="ARBA00023136"/>
    </source>
</evidence>
<dbReference type="Gene3D" id="3.40.50.300">
    <property type="entry name" value="P-loop containing nucleotide triphosphate hydrolases"/>
    <property type="match status" value="1"/>
</dbReference>
<dbReference type="PROSITE" id="PS50893">
    <property type="entry name" value="ABC_TRANSPORTER_2"/>
    <property type="match status" value="1"/>
</dbReference>
<accession>A0A1T1AP60</accession>
<dbReference type="FunFam" id="3.40.50.300:FF:000016">
    <property type="entry name" value="Oligopeptide ABC transporter ATP-binding component"/>
    <property type="match status" value="1"/>
</dbReference>
<reference evidence="9 10" key="1">
    <citation type="submission" date="2017-01" db="EMBL/GenBank/DDBJ databases">
        <title>Genome sequencing of Rhodoferax fermentans JCM 7819.</title>
        <authorList>
            <person name="Kim Y.J."/>
            <person name="Farh M.E.-A."/>
            <person name="Yang D.-C."/>
        </authorList>
    </citation>
    <scope>NUCLEOTIDE SEQUENCE [LARGE SCALE GENOMIC DNA]</scope>
    <source>
        <strain evidence="9 10">JCM 7819</strain>
    </source>
</reference>
<evidence type="ECO:0000313" key="9">
    <source>
        <dbReference type="EMBL" id="OOV05911.1"/>
    </source>
</evidence>
<evidence type="ECO:0000259" key="8">
    <source>
        <dbReference type="PROSITE" id="PS50893"/>
    </source>
</evidence>